<protein>
    <submittedName>
        <fullName evidence="1">Uncharacterized protein</fullName>
    </submittedName>
</protein>
<keyword evidence="2" id="KW-1185">Reference proteome</keyword>
<dbReference type="EMBL" id="JH660645">
    <property type="protein sequence ID" value="EIM28290.1"/>
    <property type="molecule type" value="Genomic_DNA"/>
</dbReference>
<dbReference type="Proteomes" id="UP000003947">
    <property type="component" value="Unassembled WGS sequence"/>
</dbReference>
<reference evidence="1 2" key="1">
    <citation type="submission" date="2012-02" db="EMBL/GenBank/DDBJ databases">
        <title>Improved High-Quality Draft sequence of Microvirga sp. WSM3557.</title>
        <authorList>
            <consortium name="US DOE Joint Genome Institute"/>
            <person name="Lucas S."/>
            <person name="Han J."/>
            <person name="Lapidus A."/>
            <person name="Cheng J.-F."/>
            <person name="Goodwin L."/>
            <person name="Pitluck S."/>
            <person name="Peters L."/>
            <person name="Zhang X."/>
            <person name="Detter J.C."/>
            <person name="Han C."/>
            <person name="Tapia R."/>
            <person name="Land M."/>
            <person name="Hauser L."/>
            <person name="Kyrpides N."/>
            <person name="Ivanova N."/>
            <person name="Pagani I."/>
            <person name="Brau L."/>
            <person name="Yates R."/>
            <person name="O'Hara G."/>
            <person name="Rui T."/>
            <person name="Howieson J."/>
            <person name="Reeve W."/>
            <person name="Woyke T."/>
        </authorList>
    </citation>
    <scope>NUCLEOTIDE SEQUENCE [LARGE SCALE GENOMIC DNA]</scope>
    <source>
        <strain evidence="1 2">WSM3557</strain>
    </source>
</reference>
<evidence type="ECO:0000313" key="1">
    <source>
        <dbReference type="EMBL" id="EIM28290.1"/>
    </source>
</evidence>
<accession>I4YWE8</accession>
<dbReference type="STRING" id="864069.MicloDRAFT_00048720"/>
<gene>
    <name evidence="1" type="ORF">MicloDRAFT_00048720</name>
</gene>
<proteinExistence type="predicted"/>
<name>I4YWE8_9HYPH</name>
<dbReference type="HOGENOM" id="CLU_879436_0_0_5"/>
<dbReference type="PATRIC" id="fig|864069.3.peg.5244"/>
<sequence length="316" mass="36468">MDRKSLRRLLRRVYRESGLLTGKKRVGLEVSELARLAARRNRLKKLEHFELWNEIYDEYVSWVISVASSIYLPLKNEGEFEGNVELRLSVTMLFFRLVSDLLSVRILCREGHDVAAKVIARTAVENIDLIILLLKKPELAIDFWNAEDTKRSNDFWHKNVKGEKARKVQKDILRVRLNNDDAASSIYDWMYEFHAILGASTHPSQLGAMFSVLAIGSGTTDNWLGMFGDRAEISCDTYSHLVTHIWKIGFYFKGFPFDDENASRLGLKYSEENTLNRHAKVGGETLTSFLVGVWHPERTDLFFKDYDVSNIWPEAE</sequence>
<evidence type="ECO:0000313" key="2">
    <source>
        <dbReference type="Proteomes" id="UP000003947"/>
    </source>
</evidence>
<dbReference type="AlphaFoldDB" id="I4YWE8"/>
<organism evidence="1 2">
    <name type="scientific">Microvirga lotononidis</name>
    <dbReference type="NCBI Taxonomy" id="864069"/>
    <lineage>
        <taxon>Bacteria</taxon>
        <taxon>Pseudomonadati</taxon>
        <taxon>Pseudomonadota</taxon>
        <taxon>Alphaproteobacteria</taxon>
        <taxon>Hyphomicrobiales</taxon>
        <taxon>Methylobacteriaceae</taxon>
        <taxon>Microvirga</taxon>
    </lineage>
</organism>